<comment type="similarity">
    <text evidence="1">Belongs to the bacterial solute-binding protein 8 family.</text>
</comment>
<dbReference type="GO" id="GO:0071281">
    <property type="term" value="P:cellular response to iron ion"/>
    <property type="evidence" value="ECO:0007669"/>
    <property type="project" value="TreeGrafter"/>
</dbReference>
<dbReference type="Gene3D" id="3.40.50.1980">
    <property type="entry name" value="Nitrogenase molybdenum iron protein domain"/>
    <property type="match status" value="2"/>
</dbReference>
<evidence type="ECO:0000313" key="4">
    <source>
        <dbReference type="EMBL" id="SQI29402.1"/>
    </source>
</evidence>
<dbReference type="Pfam" id="PF01497">
    <property type="entry name" value="Peripla_BP_2"/>
    <property type="match status" value="1"/>
</dbReference>
<feature type="domain" description="Fe/B12 periplasmic-binding" evidence="3">
    <location>
        <begin position="115"/>
        <end position="384"/>
    </location>
</feature>
<dbReference type="InterPro" id="IPR050902">
    <property type="entry name" value="ABC_Transporter_SBP"/>
</dbReference>
<feature type="signal peptide" evidence="2">
    <location>
        <begin position="1"/>
        <end position="21"/>
    </location>
</feature>
<proteinExistence type="inferred from homology"/>
<evidence type="ECO:0000313" key="5">
    <source>
        <dbReference type="Proteomes" id="UP000249091"/>
    </source>
</evidence>
<dbReference type="EMBL" id="LS483468">
    <property type="protein sequence ID" value="SQI29402.1"/>
    <property type="molecule type" value="Genomic_DNA"/>
</dbReference>
<evidence type="ECO:0000256" key="1">
    <source>
        <dbReference type="ARBA" id="ARBA00008814"/>
    </source>
</evidence>
<keyword evidence="2" id="KW-0732">Signal</keyword>
<organism evidence="4 5">
    <name type="scientific">Rhodococcus coprophilus</name>
    <dbReference type="NCBI Taxonomy" id="38310"/>
    <lineage>
        <taxon>Bacteria</taxon>
        <taxon>Bacillati</taxon>
        <taxon>Actinomycetota</taxon>
        <taxon>Actinomycetes</taxon>
        <taxon>Mycobacteriales</taxon>
        <taxon>Nocardiaceae</taxon>
        <taxon>Rhodococcus</taxon>
    </lineage>
</organism>
<dbReference type="Proteomes" id="UP000249091">
    <property type="component" value="Chromosome 1"/>
</dbReference>
<dbReference type="InterPro" id="IPR002491">
    <property type="entry name" value="ABC_transptr_periplasmic_BD"/>
</dbReference>
<reference evidence="4 5" key="1">
    <citation type="submission" date="2018-06" db="EMBL/GenBank/DDBJ databases">
        <authorList>
            <consortium name="Pathogen Informatics"/>
            <person name="Doyle S."/>
        </authorList>
    </citation>
    <scope>NUCLEOTIDE SEQUENCE [LARGE SCALE GENOMIC DNA]</scope>
    <source>
        <strain evidence="4 5">NCTC10994</strain>
    </source>
</reference>
<keyword evidence="5" id="KW-1185">Reference proteome</keyword>
<accession>A0A2X4U4Y6</accession>
<protein>
    <submittedName>
        <fullName evidence="4">ABC transporter substrate-binding protein</fullName>
    </submittedName>
</protein>
<dbReference type="KEGG" id="rcr:NCTC10994_00983"/>
<dbReference type="STRING" id="1219011.GCA_001895045_00701"/>
<dbReference type="SUPFAM" id="SSF53807">
    <property type="entry name" value="Helical backbone' metal receptor"/>
    <property type="match status" value="1"/>
</dbReference>
<gene>
    <name evidence="4" type="ORF">NCTC10994_00983</name>
</gene>
<dbReference type="RefSeq" id="WP_072698627.1">
    <property type="nucleotide sequence ID" value="NZ_JAFBBL010000001.1"/>
</dbReference>
<evidence type="ECO:0000259" key="3">
    <source>
        <dbReference type="PROSITE" id="PS50983"/>
    </source>
</evidence>
<name>A0A2X4U4Y6_9NOCA</name>
<dbReference type="PANTHER" id="PTHR30535:SF34">
    <property type="entry name" value="MOLYBDATE-BINDING PROTEIN MOLA"/>
    <property type="match status" value="1"/>
</dbReference>
<sequence>MSQRPMTAALSVLVTAGLVLSACSSDTSGADTAIDARGCITDFDANTDYFPDKSTLSDAKNFTLEYHDSYQVLTVNQPHPGGAPESYVLVKCGAPAPELSGDLTAAPKISTPITSLYSASTTHLPLITELGQLDVLTGVSNAGFVSDPAVRERIDAGEIVEYAPGQTVNTETVVAADPDVLMTGGTDDPSYAKLRAAGIPVVANAEYLESTALGRSEWIKAMAALTGTEAQAADVYSQIRSDYEDVSAKAQGAAASPVLPGTMTQGTWYMPAGGSYIGGLVRDAGGSYPWLTNPATGSLQLNFESVYAQAGSAPTWFVTNSWETTADAVAEDPRYGRLAAARDGAVWSATKAIGPTGGNDFHERGVTRPDLVLADIVAILHPELMPNHEFVFYRQVPRA</sequence>
<dbReference type="PROSITE" id="PS51257">
    <property type="entry name" value="PROKAR_LIPOPROTEIN"/>
    <property type="match status" value="1"/>
</dbReference>
<evidence type="ECO:0000256" key="2">
    <source>
        <dbReference type="SAM" id="SignalP"/>
    </source>
</evidence>
<dbReference type="PROSITE" id="PS50983">
    <property type="entry name" value="FE_B12_PBP"/>
    <property type="match status" value="1"/>
</dbReference>
<dbReference type="AlphaFoldDB" id="A0A2X4U4Y6"/>
<dbReference type="PANTHER" id="PTHR30535">
    <property type="entry name" value="VITAMIN B12-BINDING PROTEIN"/>
    <property type="match status" value="1"/>
</dbReference>
<feature type="chain" id="PRO_5038654537" evidence="2">
    <location>
        <begin position="22"/>
        <end position="399"/>
    </location>
</feature>